<feature type="chain" id="PRO_5045220025" evidence="1">
    <location>
        <begin position="26"/>
        <end position="132"/>
    </location>
</feature>
<keyword evidence="3" id="KW-1185">Reference proteome</keyword>
<name>A0ABV8T132_9GAMM</name>
<dbReference type="RefSeq" id="WP_380603202.1">
    <property type="nucleotide sequence ID" value="NZ_JBHSDU010000015.1"/>
</dbReference>
<keyword evidence="1" id="KW-0732">Signal</keyword>
<protein>
    <submittedName>
        <fullName evidence="2">DUF6152 family protein</fullName>
    </submittedName>
</protein>
<feature type="signal peptide" evidence="1">
    <location>
        <begin position="1"/>
        <end position="25"/>
    </location>
</feature>
<gene>
    <name evidence="2" type="ORF">ACFPN2_28965</name>
</gene>
<evidence type="ECO:0000313" key="3">
    <source>
        <dbReference type="Proteomes" id="UP001595904"/>
    </source>
</evidence>
<proteinExistence type="predicted"/>
<dbReference type="Pfam" id="PF19649">
    <property type="entry name" value="DUF6152"/>
    <property type="match status" value="1"/>
</dbReference>
<sequence>MVSFSRIVSGCVAAALLSAAGPSLAHHSFPATYYIDKSVTIKGKVVQFMFRNPHSMIIVLAPGPDGKDTRYAVEWAAAGALAKDGQASRESLKPGDVVVITGAPGRQETDHKIRLNQIERPADGWKWGGSFE</sequence>
<dbReference type="Proteomes" id="UP001595904">
    <property type="component" value="Unassembled WGS sequence"/>
</dbReference>
<evidence type="ECO:0000256" key="1">
    <source>
        <dbReference type="SAM" id="SignalP"/>
    </source>
</evidence>
<accession>A0ABV8T132</accession>
<dbReference type="EMBL" id="JBHSDU010000015">
    <property type="protein sequence ID" value="MFC4313145.1"/>
    <property type="molecule type" value="Genomic_DNA"/>
</dbReference>
<evidence type="ECO:0000313" key="2">
    <source>
        <dbReference type="EMBL" id="MFC4313145.1"/>
    </source>
</evidence>
<reference evidence="3" key="1">
    <citation type="journal article" date="2019" name="Int. J. Syst. Evol. Microbiol.">
        <title>The Global Catalogue of Microorganisms (GCM) 10K type strain sequencing project: providing services to taxonomists for standard genome sequencing and annotation.</title>
        <authorList>
            <consortium name="The Broad Institute Genomics Platform"/>
            <consortium name="The Broad Institute Genome Sequencing Center for Infectious Disease"/>
            <person name="Wu L."/>
            <person name="Ma J."/>
        </authorList>
    </citation>
    <scope>NUCLEOTIDE SEQUENCE [LARGE SCALE GENOMIC DNA]</scope>
    <source>
        <strain evidence="3">CGMCC 1.10759</strain>
    </source>
</reference>
<dbReference type="InterPro" id="IPR046150">
    <property type="entry name" value="DUF6152"/>
</dbReference>
<comment type="caution">
    <text evidence="2">The sequence shown here is derived from an EMBL/GenBank/DDBJ whole genome shotgun (WGS) entry which is preliminary data.</text>
</comment>
<organism evidence="2 3">
    <name type="scientific">Steroidobacter flavus</name>
    <dbReference type="NCBI Taxonomy" id="1842136"/>
    <lineage>
        <taxon>Bacteria</taxon>
        <taxon>Pseudomonadati</taxon>
        <taxon>Pseudomonadota</taxon>
        <taxon>Gammaproteobacteria</taxon>
        <taxon>Steroidobacterales</taxon>
        <taxon>Steroidobacteraceae</taxon>
        <taxon>Steroidobacter</taxon>
    </lineage>
</organism>